<comment type="caution">
    <text evidence="3">The sequence shown here is derived from an EMBL/GenBank/DDBJ whole genome shotgun (WGS) entry which is preliminary data.</text>
</comment>
<feature type="domain" description="Secretion system C-terminal sorting" evidence="2">
    <location>
        <begin position="560"/>
        <end position="630"/>
    </location>
</feature>
<evidence type="ECO:0000313" key="3">
    <source>
        <dbReference type="EMBL" id="MFC4632615.1"/>
    </source>
</evidence>
<organism evidence="3 4">
    <name type="scientific">Dokdonia ponticola</name>
    <dbReference type="NCBI Taxonomy" id="2041041"/>
    <lineage>
        <taxon>Bacteria</taxon>
        <taxon>Pseudomonadati</taxon>
        <taxon>Bacteroidota</taxon>
        <taxon>Flavobacteriia</taxon>
        <taxon>Flavobacteriales</taxon>
        <taxon>Flavobacteriaceae</taxon>
        <taxon>Dokdonia</taxon>
    </lineage>
</organism>
<dbReference type="Proteomes" id="UP001596043">
    <property type="component" value="Unassembled WGS sequence"/>
</dbReference>
<name>A0ABV9HUC9_9FLAO</name>
<keyword evidence="1" id="KW-0732">Signal</keyword>
<dbReference type="InterPro" id="IPR026444">
    <property type="entry name" value="Secre_tail"/>
</dbReference>
<dbReference type="Pfam" id="PF18962">
    <property type="entry name" value="Por_Secre_tail"/>
    <property type="match status" value="1"/>
</dbReference>
<sequence length="632" mass="69035">MKKIAFITIFLACQLVMQSQTHTWTGNGDGYFWSDPLNWDMGTIPLQNGEGTVIIPEGVEVVSTSAITFTRGEFTGGGTLNSNGTFQALHIAETNSTKILSNFTLKNTGTLTITKAAGISNTEPFFINEGATLISQTQQGLLRLDGVDISFNTLNPGILNITSPLLKNGANAVTIDTDMYICCYDFTVAEGSLLIEPFNENTILGPTIGVEENASLIFSGANHFGASSGSIEGYNNGYLEIKNNGAAHPMVIGTLFYSVHGTLTWDDVTFTGGGTFRIQEAHLFMTGNNDITLDDIRVLVQPTTGSATLGTGNPFQIFLENGARFSNGSDAFYLDGASIVGTGTENEQFNNGGILTVMNSTIDHHFNGVVFNNNEFIQLNEGTILMDDASSFSNFFSQNPEFPEFIDYGTVQGSGTFQFPSLFTFPASNNGYFEPGPGIQRFKTTHYHQTETAKLLIDINGYTPEEEYDVIENTGEASIEGGFEVNLTFEPQLGDEFVVFTSDSNITNCTPESTTTAIYNNLNYVFDVLCHPQNVTLRVSQILSVEDFIADTRLFNLVSNPVSTEAIFNIENFSTNKDAVINIYSLSGKRIENITSIREQTIVNTENFSNGIYLVTYESHGRLTTLKMVVER</sequence>
<keyword evidence="4" id="KW-1185">Reference proteome</keyword>
<reference evidence="4" key="1">
    <citation type="journal article" date="2019" name="Int. J. Syst. Evol. Microbiol.">
        <title>The Global Catalogue of Microorganisms (GCM) 10K type strain sequencing project: providing services to taxonomists for standard genome sequencing and annotation.</title>
        <authorList>
            <consortium name="The Broad Institute Genomics Platform"/>
            <consortium name="The Broad Institute Genome Sequencing Center for Infectious Disease"/>
            <person name="Wu L."/>
            <person name="Ma J."/>
        </authorList>
    </citation>
    <scope>NUCLEOTIDE SEQUENCE [LARGE SCALE GENOMIC DNA]</scope>
    <source>
        <strain evidence="4">YJ-61-S</strain>
    </source>
</reference>
<evidence type="ECO:0000259" key="2">
    <source>
        <dbReference type="Pfam" id="PF18962"/>
    </source>
</evidence>
<dbReference type="EMBL" id="JBHSFV010000001">
    <property type="protein sequence ID" value="MFC4632615.1"/>
    <property type="molecule type" value="Genomic_DNA"/>
</dbReference>
<dbReference type="RefSeq" id="WP_379976815.1">
    <property type="nucleotide sequence ID" value="NZ_JBHSFV010000001.1"/>
</dbReference>
<evidence type="ECO:0000313" key="4">
    <source>
        <dbReference type="Proteomes" id="UP001596043"/>
    </source>
</evidence>
<accession>A0ABV9HUC9</accession>
<gene>
    <name evidence="3" type="ORF">ACFO3O_01775</name>
</gene>
<proteinExistence type="predicted"/>
<evidence type="ECO:0000256" key="1">
    <source>
        <dbReference type="ARBA" id="ARBA00022729"/>
    </source>
</evidence>
<dbReference type="NCBIfam" id="TIGR04183">
    <property type="entry name" value="Por_Secre_tail"/>
    <property type="match status" value="1"/>
</dbReference>
<protein>
    <submittedName>
        <fullName evidence="3">T9SS type A sorting domain-containing protein</fullName>
    </submittedName>
</protein>